<keyword evidence="1" id="KW-0732">Signal</keyword>
<dbReference type="AlphaFoldDB" id="A0A0S4UAM4"/>
<reference evidence="2" key="1">
    <citation type="submission" date="2015-10" db="EMBL/GenBank/DDBJ databases">
        <authorList>
            <person name="Gilbert D.G."/>
        </authorList>
    </citation>
    <scope>NUCLEOTIDE SEQUENCE</scope>
    <source>
        <strain evidence="2">Phyl III-seqv23</strain>
    </source>
</reference>
<proteinExistence type="predicted"/>
<sequence>MKYENNALPSALAAVGLLMSSLSAGVFAQTTPAQSAAAANTEQEQRLRPTSAARAGADVLRSIARCRHRTPAS</sequence>
<name>A0A0S4UAM4_RALSL</name>
<feature type="chain" id="PRO_5014239577" evidence="1">
    <location>
        <begin position="29"/>
        <end position="73"/>
    </location>
</feature>
<gene>
    <name evidence="2" type="ORF">PSS4_v1_920023</name>
    <name evidence="3" type="ORF">RUN1985_v1_1130024</name>
</gene>
<dbReference type="EMBL" id="LN899821">
    <property type="protein sequence ID" value="CUV19136.1"/>
    <property type="molecule type" value="Genomic_DNA"/>
</dbReference>
<feature type="signal peptide" evidence="1">
    <location>
        <begin position="1"/>
        <end position="28"/>
    </location>
</feature>
<evidence type="ECO:0000313" key="3">
    <source>
        <dbReference type="EMBL" id="CUV31767.1"/>
    </source>
</evidence>
<protein>
    <submittedName>
        <fullName evidence="2">Uncharacterized protein</fullName>
    </submittedName>
</protein>
<dbReference type="EMBL" id="LN899824">
    <property type="protein sequence ID" value="CUV31767.1"/>
    <property type="molecule type" value="Genomic_DNA"/>
</dbReference>
<evidence type="ECO:0000313" key="2">
    <source>
        <dbReference type="EMBL" id="CUV19136.1"/>
    </source>
</evidence>
<organism evidence="2">
    <name type="scientific">Ralstonia solanacearum</name>
    <name type="common">Pseudomonas solanacearum</name>
    <dbReference type="NCBI Taxonomy" id="305"/>
    <lineage>
        <taxon>Bacteria</taxon>
        <taxon>Pseudomonadati</taxon>
        <taxon>Pseudomonadota</taxon>
        <taxon>Betaproteobacteria</taxon>
        <taxon>Burkholderiales</taxon>
        <taxon>Burkholderiaceae</taxon>
        <taxon>Ralstonia</taxon>
        <taxon>Ralstonia solanacearum species complex</taxon>
    </lineage>
</organism>
<evidence type="ECO:0000256" key="1">
    <source>
        <dbReference type="SAM" id="SignalP"/>
    </source>
</evidence>
<accession>A0A0S4UAM4</accession>